<reference evidence="14" key="1">
    <citation type="submission" date="2016-10" db="EMBL/GenBank/DDBJ databases">
        <authorList>
            <person name="Varghese N."/>
            <person name="Submissions S."/>
        </authorList>
    </citation>
    <scope>NUCLEOTIDE SEQUENCE [LARGE SCALE GENOMIC DNA]</scope>
    <source>
        <strain evidence="14">DSM 45405</strain>
    </source>
</reference>
<dbReference type="PANTHER" id="PTHR30561:SF0">
    <property type="entry name" value="GUANIDINIUM EXPORTER"/>
    <property type="match status" value="1"/>
</dbReference>
<comment type="subcellular location">
    <subcellularLocation>
        <location evidence="1 11">Cell membrane</location>
        <topology evidence="1 11">Multi-pass membrane protein</topology>
    </subcellularLocation>
</comment>
<evidence type="ECO:0000256" key="1">
    <source>
        <dbReference type="ARBA" id="ARBA00004651"/>
    </source>
</evidence>
<keyword evidence="5 11" id="KW-0812">Transmembrane</keyword>
<name>A0A1H6LEU4_MYCRU</name>
<keyword evidence="7 12" id="KW-0472">Membrane</keyword>
<evidence type="ECO:0000256" key="12">
    <source>
        <dbReference type="SAM" id="Phobius"/>
    </source>
</evidence>
<dbReference type="InterPro" id="IPR037185">
    <property type="entry name" value="EmrE-like"/>
</dbReference>
<gene>
    <name evidence="13" type="ORF">SAMN04489835_5096</name>
</gene>
<comment type="similarity">
    <text evidence="2">Belongs to the drug/metabolite transporter (DMT) superfamily. Small multidrug resistance (SMR) (TC 2.A.7.1) family. Mmr subfamily.</text>
</comment>
<feature type="transmembrane region" description="Helical" evidence="12">
    <location>
        <begin position="59"/>
        <end position="78"/>
    </location>
</feature>
<dbReference type="OrthoDB" id="21828at2"/>
<organism evidence="13 14">
    <name type="scientific">Mycolicibacterium rutilum</name>
    <name type="common">Mycobacterium rutilum</name>
    <dbReference type="NCBI Taxonomy" id="370526"/>
    <lineage>
        <taxon>Bacteria</taxon>
        <taxon>Bacillati</taxon>
        <taxon>Actinomycetota</taxon>
        <taxon>Actinomycetes</taxon>
        <taxon>Mycobacteriales</taxon>
        <taxon>Mycobacteriaceae</taxon>
        <taxon>Mycolicibacterium</taxon>
    </lineage>
</organism>
<evidence type="ECO:0000256" key="5">
    <source>
        <dbReference type="ARBA" id="ARBA00022692"/>
    </source>
</evidence>
<accession>A0A1H6LEU4</accession>
<keyword evidence="6 12" id="KW-1133">Transmembrane helix</keyword>
<proteinExistence type="inferred from homology"/>
<dbReference type="SUPFAM" id="SSF103481">
    <property type="entry name" value="Multidrug resistance efflux transporter EmrE"/>
    <property type="match status" value="1"/>
</dbReference>
<dbReference type="Pfam" id="PF00893">
    <property type="entry name" value="Multi_Drug_Res"/>
    <property type="match status" value="1"/>
</dbReference>
<dbReference type="GO" id="GO:0046677">
    <property type="term" value="P:response to antibiotic"/>
    <property type="evidence" value="ECO:0007669"/>
    <property type="project" value="UniProtKB-KW"/>
</dbReference>
<dbReference type="EMBL" id="LT629971">
    <property type="protein sequence ID" value="SEH87012.1"/>
    <property type="molecule type" value="Genomic_DNA"/>
</dbReference>
<feature type="transmembrane region" description="Helical" evidence="12">
    <location>
        <begin position="84"/>
        <end position="103"/>
    </location>
</feature>
<evidence type="ECO:0000256" key="10">
    <source>
        <dbReference type="ARBA" id="ARBA00072627"/>
    </source>
</evidence>
<evidence type="ECO:0000256" key="8">
    <source>
        <dbReference type="ARBA" id="ARBA00023251"/>
    </source>
</evidence>
<evidence type="ECO:0000256" key="7">
    <source>
        <dbReference type="ARBA" id="ARBA00023136"/>
    </source>
</evidence>
<dbReference type="STRING" id="370526.SAMN04489835_5096"/>
<evidence type="ECO:0000256" key="2">
    <source>
        <dbReference type="ARBA" id="ARBA00007822"/>
    </source>
</evidence>
<protein>
    <recommendedName>
        <fullName evidence="10">Multidrug resistance protein Mmr</fullName>
    </recommendedName>
    <alternativeName>
        <fullName evidence="9">Multidrug resistance protein mmr</fullName>
    </alternativeName>
</protein>
<dbReference type="RefSeq" id="WP_083409551.1">
    <property type="nucleotide sequence ID" value="NZ_LT629971.1"/>
</dbReference>
<evidence type="ECO:0000256" key="4">
    <source>
        <dbReference type="ARBA" id="ARBA00022475"/>
    </source>
</evidence>
<dbReference type="PANTHER" id="PTHR30561">
    <property type="entry name" value="SMR FAMILY PROTON-DEPENDENT DRUG EFFLUX TRANSPORTER SUGE"/>
    <property type="match status" value="1"/>
</dbReference>
<evidence type="ECO:0000256" key="3">
    <source>
        <dbReference type="ARBA" id="ARBA00022448"/>
    </source>
</evidence>
<keyword evidence="8" id="KW-0046">Antibiotic resistance</keyword>
<evidence type="ECO:0000256" key="11">
    <source>
        <dbReference type="RuleBase" id="RU003942"/>
    </source>
</evidence>
<evidence type="ECO:0000313" key="13">
    <source>
        <dbReference type="EMBL" id="SEH87012.1"/>
    </source>
</evidence>
<sequence>MAWVILVVAGLLEIVWAIALKQSDGFARLWPSVIGVAAALLSFVLLTVALRHLPAGTGYAVWVGVGAVGVAVAGMILLGECASVGRMVFLAVIVTGIVGLRLVDG</sequence>
<evidence type="ECO:0000313" key="14">
    <source>
        <dbReference type="Proteomes" id="UP000182915"/>
    </source>
</evidence>
<dbReference type="GO" id="GO:0022857">
    <property type="term" value="F:transmembrane transporter activity"/>
    <property type="evidence" value="ECO:0007669"/>
    <property type="project" value="InterPro"/>
</dbReference>
<keyword evidence="3" id="KW-0813">Transport</keyword>
<dbReference type="AlphaFoldDB" id="A0A1H6LEU4"/>
<dbReference type="GO" id="GO:0005886">
    <property type="term" value="C:plasma membrane"/>
    <property type="evidence" value="ECO:0007669"/>
    <property type="project" value="UniProtKB-SubCell"/>
</dbReference>
<keyword evidence="14" id="KW-1185">Reference proteome</keyword>
<dbReference type="InterPro" id="IPR000390">
    <property type="entry name" value="Small_drug/metabolite_transptr"/>
</dbReference>
<evidence type="ECO:0000256" key="6">
    <source>
        <dbReference type="ARBA" id="ARBA00022989"/>
    </source>
</evidence>
<dbReference type="Proteomes" id="UP000182915">
    <property type="component" value="Chromosome I"/>
</dbReference>
<evidence type="ECO:0000256" key="9">
    <source>
        <dbReference type="ARBA" id="ARBA00071110"/>
    </source>
</evidence>
<keyword evidence="4" id="KW-1003">Cell membrane</keyword>
<feature type="transmembrane region" description="Helical" evidence="12">
    <location>
        <begin position="27"/>
        <end position="50"/>
    </location>
</feature>
<dbReference type="InterPro" id="IPR045324">
    <property type="entry name" value="Small_multidrug_res"/>
</dbReference>
<dbReference type="FunFam" id="1.10.3730.20:FF:000001">
    <property type="entry name" value="Quaternary ammonium compound resistance transporter SugE"/>
    <property type="match status" value="1"/>
</dbReference>
<dbReference type="Gene3D" id="1.10.3730.20">
    <property type="match status" value="1"/>
</dbReference>